<accession>A0A8J2VH24</accession>
<dbReference type="Pfam" id="PF01656">
    <property type="entry name" value="CbiA"/>
    <property type="match status" value="1"/>
</dbReference>
<gene>
    <name evidence="7 10" type="primary">cbiA</name>
    <name evidence="10" type="ORF">GCM10011571_13390</name>
</gene>
<comment type="catalytic activity">
    <reaction evidence="7">
        <text>cob(II)yrinate + 2 L-glutamine + 2 ATP + 2 H2O = cob(II)yrinate a,c diamide + 2 L-glutamate + 2 ADP + 2 phosphate + 2 H(+)</text>
        <dbReference type="Rhea" id="RHEA:26289"/>
        <dbReference type="ChEBI" id="CHEBI:15377"/>
        <dbReference type="ChEBI" id="CHEBI:15378"/>
        <dbReference type="ChEBI" id="CHEBI:29985"/>
        <dbReference type="ChEBI" id="CHEBI:30616"/>
        <dbReference type="ChEBI" id="CHEBI:43474"/>
        <dbReference type="ChEBI" id="CHEBI:58359"/>
        <dbReference type="ChEBI" id="CHEBI:58537"/>
        <dbReference type="ChEBI" id="CHEBI:58894"/>
        <dbReference type="ChEBI" id="CHEBI:456216"/>
        <dbReference type="EC" id="6.3.5.11"/>
    </reaction>
</comment>
<dbReference type="Gene3D" id="3.40.50.880">
    <property type="match status" value="1"/>
</dbReference>
<evidence type="ECO:0000256" key="3">
    <source>
        <dbReference type="ARBA" id="ARBA00022741"/>
    </source>
</evidence>
<evidence type="ECO:0000313" key="10">
    <source>
        <dbReference type="EMBL" id="GGE13280.1"/>
    </source>
</evidence>
<evidence type="ECO:0000256" key="1">
    <source>
        <dbReference type="ARBA" id="ARBA00001946"/>
    </source>
</evidence>
<comment type="similarity">
    <text evidence="7">Belongs to the CobB/CbiA family.</text>
</comment>
<dbReference type="GO" id="GO:0009236">
    <property type="term" value="P:cobalamin biosynthetic process"/>
    <property type="evidence" value="ECO:0007669"/>
    <property type="project" value="UniProtKB-UniRule"/>
</dbReference>
<proteinExistence type="inferred from homology"/>
<dbReference type="NCBIfam" id="NF002204">
    <property type="entry name" value="PRK01077.1"/>
    <property type="match status" value="1"/>
</dbReference>
<dbReference type="GO" id="GO:0005524">
    <property type="term" value="F:ATP binding"/>
    <property type="evidence" value="ECO:0007669"/>
    <property type="project" value="UniProtKB-UniRule"/>
</dbReference>
<dbReference type="Proteomes" id="UP000625210">
    <property type="component" value="Unassembled WGS sequence"/>
</dbReference>
<comment type="miscellaneous">
    <text evidence="7">The a and c carboxylates of cobyrinate are activated for nucleophilic attack via formation of a phosphorylated intermediate by ATP. CbiA catalyzes first the amidation of the c-carboxylate, and then that of the a-carboxylate.</text>
</comment>
<reference evidence="10" key="2">
    <citation type="submission" date="2020-09" db="EMBL/GenBank/DDBJ databases">
        <authorList>
            <person name="Sun Q."/>
            <person name="Zhou Y."/>
        </authorList>
    </citation>
    <scope>NUCLEOTIDE SEQUENCE</scope>
    <source>
        <strain evidence="10">CGMCC 1.15179</strain>
    </source>
</reference>
<dbReference type="EC" id="6.3.5.11" evidence="7"/>
<keyword evidence="11" id="KW-1185">Reference proteome</keyword>
<dbReference type="RefSeq" id="WP_188647139.1">
    <property type="nucleotide sequence ID" value="NZ_BMHQ01000004.1"/>
</dbReference>
<dbReference type="Gene3D" id="3.40.50.300">
    <property type="entry name" value="P-loop containing nucleotide triphosphate hydrolases"/>
    <property type="match status" value="2"/>
</dbReference>
<dbReference type="EMBL" id="BMHQ01000004">
    <property type="protein sequence ID" value="GGE13280.1"/>
    <property type="molecule type" value="Genomic_DNA"/>
</dbReference>
<keyword evidence="7" id="KW-0169">Cobalamin biosynthesis</keyword>
<dbReference type="HAMAP" id="MF_00027">
    <property type="entry name" value="CobB_CbiA"/>
    <property type="match status" value="1"/>
</dbReference>
<dbReference type="GO" id="GO:0042242">
    <property type="term" value="F:cobyrinic acid a,c-diamide synthase activity"/>
    <property type="evidence" value="ECO:0007669"/>
    <property type="project" value="UniProtKB-UniRule"/>
</dbReference>
<dbReference type="InterPro" id="IPR029062">
    <property type="entry name" value="Class_I_gatase-like"/>
</dbReference>
<dbReference type="InterPro" id="IPR004484">
    <property type="entry name" value="CbiA/CobB_synth"/>
</dbReference>
<keyword evidence="3 7" id="KW-0547">Nucleotide-binding</keyword>
<feature type="active site" description="Nucleophile" evidence="7">
    <location>
        <position position="338"/>
    </location>
</feature>
<dbReference type="UniPathway" id="UPA00148">
    <property type="reaction ID" value="UER00231"/>
</dbReference>
<dbReference type="SUPFAM" id="SSF52540">
    <property type="entry name" value="P-loop containing nucleoside triphosphate hydrolases"/>
    <property type="match status" value="1"/>
</dbReference>
<feature type="domain" description="CobB/CobQ-like glutamine amidotransferase" evidence="9">
    <location>
        <begin position="256"/>
        <end position="446"/>
    </location>
</feature>
<organism evidence="10 11">
    <name type="scientific">Marinithermofilum abyssi</name>
    <dbReference type="NCBI Taxonomy" id="1571185"/>
    <lineage>
        <taxon>Bacteria</taxon>
        <taxon>Bacillati</taxon>
        <taxon>Bacillota</taxon>
        <taxon>Bacilli</taxon>
        <taxon>Bacillales</taxon>
        <taxon>Thermoactinomycetaceae</taxon>
        <taxon>Marinithermofilum</taxon>
    </lineage>
</organism>
<comment type="cofactor">
    <cofactor evidence="1 7">
        <name>Mg(2+)</name>
        <dbReference type="ChEBI" id="CHEBI:18420"/>
    </cofactor>
</comment>
<dbReference type="PANTHER" id="PTHR43873">
    <property type="entry name" value="COBYRINATE A,C-DIAMIDE SYNTHASE"/>
    <property type="match status" value="1"/>
</dbReference>
<feature type="domain" description="CobQ/CobB/MinD/ParA nucleotide binding" evidence="8">
    <location>
        <begin position="9"/>
        <end position="195"/>
    </location>
</feature>
<dbReference type="AlphaFoldDB" id="A0A8J2VH24"/>
<dbReference type="InterPro" id="IPR002586">
    <property type="entry name" value="CobQ/CobB/MinD/ParA_Nub-bd_dom"/>
</dbReference>
<dbReference type="Pfam" id="PF07685">
    <property type="entry name" value="GATase_3"/>
    <property type="match status" value="1"/>
</dbReference>
<dbReference type="InterPro" id="IPR027417">
    <property type="entry name" value="P-loop_NTPase"/>
</dbReference>
<dbReference type="CDD" id="cd05388">
    <property type="entry name" value="CobB_N"/>
    <property type="match status" value="1"/>
</dbReference>
<comment type="function">
    <text evidence="7">Catalyzes the ATP-dependent amidation of the two carboxylate groups at positions a and c of cobyrinate, using either L-glutamine or ammonia as the nitrogen source.</text>
</comment>
<evidence type="ECO:0000313" key="11">
    <source>
        <dbReference type="Proteomes" id="UP000625210"/>
    </source>
</evidence>
<evidence type="ECO:0000256" key="5">
    <source>
        <dbReference type="ARBA" id="ARBA00022842"/>
    </source>
</evidence>
<dbReference type="SUPFAM" id="SSF52317">
    <property type="entry name" value="Class I glutamine amidotransferase-like"/>
    <property type="match status" value="1"/>
</dbReference>
<dbReference type="PANTHER" id="PTHR43873:SF1">
    <property type="entry name" value="COBYRINATE A,C-DIAMIDE SYNTHASE"/>
    <property type="match status" value="1"/>
</dbReference>
<comment type="caution">
    <text evidence="10">The sequence shown here is derived from an EMBL/GenBank/DDBJ whole genome shotgun (WGS) entry which is preliminary data.</text>
</comment>
<dbReference type="PROSITE" id="PS51274">
    <property type="entry name" value="GATASE_COBBQ"/>
    <property type="match status" value="1"/>
</dbReference>
<dbReference type="InterPro" id="IPR011698">
    <property type="entry name" value="GATase_3"/>
</dbReference>
<comment type="pathway">
    <text evidence="7">Cofactor biosynthesis; adenosylcobalamin biosynthesis; cob(II)yrinate a,c-diamide from sirohydrochlorin (anaerobic route): step 10/10.</text>
</comment>
<comment type="domain">
    <text evidence="7">Comprises of two domains. The C-terminal domain contains the binding site for glutamine and catalyzes the hydrolysis of this substrate to glutamate and ammonia. The N-terminal domain is anticipated to bind ATP and cobyrinate and catalyzes the ultimate synthesis of the diamide product. The ammonia produced via the glutaminase domain is probably translocated to the adjacent domain via a molecular tunnel, where it reacts with an activated intermediate.</text>
</comment>
<protein>
    <recommendedName>
        <fullName evidence="7">Cobyrinate a,c-diamide synthase</fullName>
        <ecNumber evidence="7">6.3.5.11</ecNumber>
    </recommendedName>
    <alternativeName>
        <fullName evidence="7">Cobyrinic acid a,c-diamide synthetase</fullName>
    </alternativeName>
</protein>
<evidence type="ECO:0000256" key="2">
    <source>
        <dbReference type="ARBA" id="ARBA00022598"/>
    </source>
</evidence>
<evidence type="ECO:0000256" key="6">
    <source>
        <dbReference type="ARBA" id="ARBA00022962"/>
    </source>
</evidence>
<sequence>MTQVHRPRLVIAGTGSGVGKTTLTLGLLAAFTRRDHQVQGFKVGPDYIDPSYHTAVTGRPSRNLDTWMISPDRMVETFLRGSEEADLSIIEGVMGMYDGKNPLSDEGSTADIAMRLESPVVLVVNIHSMARSAAAVVLGYQHLQPRVRIAGVILNRAGSEGHYQLAKAAIEQECGVPVVGWLGRDETLSIPERHLGLIPAMERGELDSLFGRLADAVEKTVDLDSLEKLASQAPALEKPAFSLFSARSHKGNAPVIAVARDAAFNFYYPENLELLEHYGAKLQFFRPLEGEAVPEEADGLMIGGGFPEEFVKELAGDTAVKESFRQRMGEGLPTYAECGGYMYLCEEIVTGEGEAFPMVGVIPARVRMQKRLAALGYREVRALSDTVLLKKGETARGHEFHYSTLFWNEADPAHAYEVKGRRGKKKEGVVAGNLLAGYTHLHFASNPSMAERWVETCRQYHVTRCNQIR</sequence>
<evidence type="ECO:0000256" key="4">
    <source>
        <dbReference type="ARBA" id="ARBA00022840"/>
    </source>
</evidence>
<evidence type="ECO:0000259" key="9">
    <source>
        <dbReference type="Pfam" id="PF07685"/>
    </source>
</evidence>
<name>A0A8J2VH24_9BACL</name>
<keyword evidence="4 7" id="KW-0067">ATP-binding</keyword>
<keyword evidence="5 7" id="KW-0460">Magnesium</keyword>
<dbReference type="NCBIfam" id="TIGR00379">
    <property type="entry name" value="cobB"/>
    <property type="match status" value="1"/>
</dbReference>
<keyword evidence="6 7" id="KW-0315">Glutamine amidotransferase</keyword>
<reference evidence="10" key="1">
    <citation type="journal article" date="2014" name="Int. J. Syst. Evol. Microbiol.">
        <title>Complete genome sequence of Corynebacterium casei LMG S-19264T (=DSM 44701T), isolated from a smear-ripened cheese.</title>
        <authorList>
            <consortium name="US DOE Joint Genome Institute (JGI-PGF)"/>
            <person name="Walter F."/>
            <person name="Albersmeier A."/>
            <person name="Kalinowski J."/>
            <person name="Ruckert C."/>
        </authorList>
    </citation>
    <scope>NUCLEOTIDE SEQUENCE</scope>
    <source>
        <strain evidence="10">CGMCC 1.15179</strain>
    </source>
</reference>
<feature type="site" description="Increases nucleophilicity of active site Cys" evidence="7">
    <location>
        <position position="440"/>
    </location>
</feature>
<dbReference type="CDD" id="cd03130">
    <property type="entry name" value="GATase1_CobB"/>
    <property type="match status" value="1"/>
</dbReference>
<evidence type="ECO:0000259" key="8">
    <source>
        <dbReference type="Pfam" id="PF01656"/>
    </source>
</evidence>
<keyword evidence="2 7" id="KW-0436">Ligase</keyword>
<evidence type="ECO:0000256" key="7">
    <source>
        <dbReference type="HAMAP-Rule" id="MF_00027"/>
    </source>
</evidence>